<feature type="transmembrane region" description="Helical" evidence="9">
    <location>
        <begin position="283"/>
        <end position="305"/>
    </location>
</feature>
<dbReference type="PROSITE" id="PS00667">
    <property type="entry name" value="COMPLEX1_ND1_1"/>
    <property type="match status" value="1"/>
</dbReference>
<name>A0A0K0YD70_RAMMU</name>
<keyword evidence="4 7" id="KW-0812">Transmembrane</keyword>
<dbReference type="EC" id="7.1.1.2" evidence="8"/>
<dbReference type="AlphaFoldDB" id="A0A0K0YD70"/>
<comment type="subcellular location">
    <subcellularLocation>
        <location evidence="1">Membrane</location>
        <topology evidence="1">Multi-pass membrane protein</topology>
    </subcellularLocation>
    <subcellularLocation>
        <location evidence="7">Mitochondrion inner membrane</location>
        <topology evidence="7">Multi-pass membrane protein</topology>
    </subcellularLocation>
</comment>
<evidence type="ECO:0000256" key="2">
    <source>
        <dbReference type="ARBA" id="ARBA00010535"/>
    </source>
</evidence>
<sequence>MLSHILMYLSSLIPALLAMSFYTLMERKFLGYSQLRKGPNKVSVMGILQPMSDALKLFTKELNLPTVSNVAPFIVAPMINLILSLVLWSIMPSPSPFLMFSFSLMFFLCISSLNVYTTLVAGWVSNSKYSLLGALRSVAQTISYEVTMALILIWILLFTSTYNMQKLFQSTYFSVMLVMPIMSYIWIVVILAETNRTPFDLTEGESELVSGFNTEYSSGLFAMLFMAEYMNMMILSIFTTSMLITNQSFMYMSEVTMTTKALIMMMLFLWSRATLPRMRYDRLMNLTWMSFLPISLTCLIMTTNII</sequence>
<evidence type="ECO:0000313" key="10">
    <source>
        <dbReference type="EMBL" id="AKS48919.1"/>
    </source>
</evidence>
<feature type="transmembrane region" description="Helical" evidence="9">
    <location>
        <begin position="70"/>
        <end position="91"/>
    </location>
</feature>
<dbReference type="PANTHER" id="PTHR11432">
    <property type="entry name" value="NADH DEHYDROGENASE SUBUNIT 1"/>
    <property type="match status" value="1"/>
</dbReference>
<evidence type="ECO:0000256" key="9">
    <source>
        <dbReference type="SAM" id="Phobius"/>
    </source>
</evidence>
<protein>
    <recommendedName>
        <fullName evidence="3 8">NADH-ubiquinone oxidoreductase chain 1</fullName>
        <ecNumber evidence="8">7.1.1.2</ecNumber>
    </recommendedName>
</protein>
<keyword evidence="7" id="KW-0520">NAD</keyword>
<feature type="transmembrane region" description="Helical" evidence="9">
    <location>
        <begin position="6"/>
        <end position="25"/>
    </location>
</feature>
<keyword evidence="8" id="KW-0830">Ubiquinone</keyword>
<dbReference type="PROSITE" id="PS00668">
    <property type="entry name" value="COMPLEX1_ND1_2"/>
    <property type="match status" value="1"/>
</dbReference>
<evidence type="ECO:0000256" key="3">
    <source>
        <dbReference type="ARBA" id="ARBA00021009"/>
    </source>
</evidence>
<dbReference type="InterPro" id="IPR001694">
    <property type="entry name" value="NADH_UbQ_OxRdtase_su1/FPO"/>
</dbReference>
<keyword evidence="5 9" id="KW-1133">Transmembrane helix</keyword>
<organism evidence="10">
    <name type="scientific">Ramisyllis multicaudata</name>
    <name type="common">Polychaete worm</name>
    <dbReference type="NCBI Taxonomy" id="1166726"/>
    <lineage>
        <taxon>Eukaryota</taxon>
        <taxon>Metazoa</taxon>
        <taxon>Spiralia</taxon>
        <taxon>Lophotrochozoa</taxon>
        <taxon>Annelida</taxon>
        <taxon>Polychaeta</taxon>
        <taxon>Errantia</taxon>
        <taxon>Phyllodocida</taxon>
        <taxon>Syllidae</taxon>
        <taxon>Ramisyllis</taxon>
    </lineage>
</organism>
<keyword evidence="6 9" id="KW-0472">Membrane</keyword>
<feature type="transmembrane region" description="Helical" evidence="9">
    <location>
        <begin position="142"/>
        <end position="160"/>
    </location>
</feature>
<dbReference type="GO" id="GO:0008137">
    <property type="term" value="F:NADH dehydrogenase (ubiquinone) activity"/>
    <property type="evidence" value="ECO:0007669"/>
    <property type="project" value="UniProtKB-EC"/>
</dbReference>
<evidence type="ECO:0000256" key="4">
    <source>
        <dbReference type="ARBA" id="ARBA00022692"/>
    </source>
</evidence>
<feature type="transmembrane region" description="Helical" evidence="9">
    <location>
        <begin position="250"/>
        <end position="271"/>
    </location>
</feature>
<geneLocation type="mitochondrion" evidence="10"/>
<reference evidence="10" key="1">
    <citation type="journal article" date="2015" name="Sci. Rep.">
        <title>The making of a branching annelid: an analysis of complete mitochondrial genome and ribosomal data of Ramisyllis multicaudata.</title>
        <authorList>
            <person name="Aguado M.T."/>
            <person name="Glasby C.J."/>
            <person name="Schroeder P.C."/>
            <person name="Weigert A."/>
            <person name="Bleidorn C."/>
        </authorList>
    </citation>
    <scope>NUCLEOTIDE SEQUENCE</scope>
</reference>
<dbReference type="GO" id="GO:0009060">
    <property type="term" value="P:aerobic respiration"/>
    <property type="evidence" value="ECO:0007669"/>
    <property type="project" value="TreeGrafter"/>
</dbReference>
<feature type="transmembrane region" description="Helical" evidence="9">
    <location>
        <begin position="220"/>
        <end position="244"/>
    </location>
</feature>
<dbReference type="Pfam" id="PF00146">
    <property type="entry name" value="NADHdh"/>
    <property type="match status" value="1"/>
</dbReference>
<evidence type="ECO:0000256" key="5">
    <source>
        <dbReference type="ARBA" id="ARBA00022989"/>
    </source>
</evidence>
<feature type="transmembrane region" description="Helical" evidence="9">
    <location>
        <begin position="97"/>
        <end position="121"/>
    </location>
</feature>
<accession>A0A0K0YD70</accession>
<dbReference type="PANTHER" id="PTHR11432:SF3">
    <property type="entry name" value="NADH-UBIQUINONE OXIDOREDUCTASE CHAIN 1"/>
    <property type="match status" value="1"/>
</dbReference>
<keyword evidence="8 10" id="KW-0496">Mitochondrion</keyword>
<evidence type="ECO:0000256" key="6">
    <source>
        <dbReference type="ARBA" id="ARBA00023136"/>
    </source>
</evidence>
<dbReference type="InterPro" id="IPR018086">
    <property type="entry name" value="NADH_UbQ_OxRdtase_su1_CS"/>
</dbReference>
<comment type="catalytic activity">
    <reaction evidence="8">
        <text>a ubiquinone + NADH + 5 H(+)(in) = a ubiquinol + NAD(+) + 4 H(+)(out)</text>
        <dbReference type="Rhea" id="RHEA:29091"/>
        <dbReference type="Rhea" id="RHEA-COMP:9565"/>
        <dbReference type="Rhea" id="RHEA-COMP:9566"/>
        <dbReference type="ChEBI" id="CHEBI:15378"/>
        <dbReference type="ChEBI" id="CHEBI:16389"/>
        <dbReference type="ChEBI" id="CHEBI:17976"/>
        <dbReference type="ChEBI" id="CHEBI:57540"/>
        <dbReference type="ChEBI" id="CHEBI:57945"/>
        <dbReference type="EC" id="7.1.1.2"/>
    </reaction>
</comment>
<comment type="similarity">
    <text evidence="2 7">Belongs to the complex I subunit 1 family.</text>
</comment>
<evidence type="ECO:0000256" key="8">
    <source>
        <dbReference type="RuleBase" id="RU000473"/>
    </source>
</evidence>
<feature type="transmembrane region" description="Helical" evidence="9">
    <location>
        <begin position="172"/>
        <end position="192"/>
    </location>
</feature>
<proteinExistence type="inferred from homology"/>
<evidence type="ECO:0000256" key="7">
    <source>
        <dbReference type="RuleBase" id="RU000471"/>
    </source>
</evidence>
<gene>
    <name evidence="10" type="primary">NAD1</name>
</gene>
<dbReference type="EMBL" id="KR534502">
    <property type="protein sequence ID" value="AKS48919.1"/>
    <property type="molecule type" value="Genomic_DNA"/>
</dbReference>
<dbReference type="HAMAP" id="MF_01350">
    <property type="entry name" value="NDH1_NuoH"/>
    <property type="match status" value="1"/>
</dbReference>
<dbReference type="GO" id="GO:0003954">
    <property type="term" value="F:NADH dehydrogenase activity"/>
    <property type="evidence" value="ECO:0007669"/>
    <property type="project" value="TreeGrafter"/>
</dbReference>
<evidence type="ECO:0000256" key="1">
    <source>
        <dbReference type="ARBA" id="ARBA00004141"/>
    </source>
</evidence>
<dbReference type="GO" id="GO:0005743">
    <property type="term" value="C:mitochondrial inner membrane"/>
    <property type="evidence" value="ECO:0007669"/>
    <property type="project" value="UniProtKB-SubCell"/>
</dbReference>